<dbReference type="NCBIfam" id="TIGR00549">
    <property type="entry name" value="mevalon_kin"/>
    <property type="match status" value="1"/>
</dbReference>
<gene>
    <name evidence="12" type="primary">mvk</name>
    <name evidence="12" type="ordered locus">ANT_15940</name>
</gene>
<evidence type="ECO:0000259" key="10">
    <source>
        <dbReference type="Pfam" id="PF00288"/>
    </source>
</evidence>
<dbReference type="EMBL" id="AP012029">
    <property type="protein sequence ID" value="BAJ63620.1"/>
    <property type="molecule type" value="Genomic_DNA"/>
</dbReference>
<dbReference type="GO" id="GO:0005524">
    <property type="term" value="F:ATP binding"/>
    <property type="evidence" value="ECO:0007669"/>
    <property type="project" value="UniProtKB-KW"/>
</dbReference>
<evidence type="ECO:0000256" key="2">
    <source>
        <dbReference type="ARBA" id="ARBA00022516"/>
    </source>
</evidence>
<keyword evidence="13" id="KW-1185">Reference proteome</keyword>
<evidence type="ECO:0000256" key="3">
    <source>
        <dbReference type="ARBA" id="ARBA00022679"/>
    </source>
</evidence>
<protein>
    <submittedName>
        <fullName evidence="12">Mevalonate kinase</fullName>
        <ecNumber evidence="12">2.7.1.36</ecNumber>
    </submittedName>
</protein>
<evidence type="ECO:0000256" key="6">
    <source>
        <dbReference type="ARBA" id="ARBA00022840"/>
    </source>
</evidence>
<accession>E8N5A6</accession>
<evidence type="ECO:0000256" key="9">
    <source>
        <dbReference type="ARBA" id="ARBA00029438"/>
    </source>
</evidence>
<evidence type="ECO:0000256" key="7">
    <source>
        <dbReference type="ARBA" id="ARBA00022842"/>
    </source>
</evidence>
<dbReference type="GO" id="GO:0019287">
    <property type="term" value="P:isopentenyl diphosphate biosynthetic process, mevalonate pathway"/>
    <property type="evidence" value="ECO:0007669"/>
    <property type="project" value="UniProtKB-UniPathway"/>
</dbReference>
<dbReference type="OrthoDB" id="9764892at2"/>
<name>E8N5A6_ANATU</name>
<dbReference type="PRINTS" id="PR00959">
    <property type="entry name" value="MEVGALKINASE"/>
</dbReference>
<proteinExistence type="predicted"/>
<dbReference type="InterPro" id="IPR006205">
    <property type="entry name" value="Mev_gal_kin"/>
</dbReference>
<dbReference type="Gene3D" id="3.30.70.890">
    <property type="entry name" value="GHMP kinase, C-terminal domain"/>
    <property type="match status" value="1"/>
</dbReference>
<dbReference type="HOGENOM" id="CLU_017814_0_0_0"/>
<dbReference type="PANTHER" id="PTHR43290">
    <property type="entry name" value="MEVALONATE KINASE"/>
    <property type="match status" value="1"/>
</dbReference>
<keyword evidence="1" id="KW-0963">Cytoplasm</keyword>
<dbReference type="RefSeq" id="WP_013560000.1">
    <property type="nucleotide sequence ID" value="NC_014960.1"/>
</dbReference>
<dbReference type="Proteomes" id="UP000008922">
    <property type="component" value="Chromosome"/>
</dbReference>
<evidence type="ECO:0000256" key="4">
    <source>
        <dbReference type="ARBA" id="ARBA00022741"/>
    </source>
</evidence>
<dbReference type="InterPro" id="IPR013750">
    <property type="entry name" value="GHMP_kinase_C_dom"/>
</dbReference>
<keyword evidence="8" id="KW-0443">Lipid metabolism</keyword>
<keyword evidence="3 12" id="KW-0808">Transferase</keyword>
<sequence length="313" mass="33777">MTGIFATAPGKIILFGEHAVVYGYPAIAVPVNQVRAKVLILPIPANKPDEVYIEAPDIHLNSHLNQLAFKDPLRIVIEEVQNILRLSYLPPMRIRITSTIPVAAGLGSGAAVSVALARALANYLGHPLPDETICQIAFRAEHSYHGTPSGIDNTVITYNQPLFFQKGKPYELLGVEKPFFIVIGNTGIASPTGEVVAEVRKNREQNPEKYNALFEKIGQIVLYARKLIEHGNVVDLGSMLTENHCLLKEMGVSCKELDILVETAIHAGAYGAKLSGGGKGGNMIALASSEKLPQITQALRDAGATTVITTEIR</sequence>
<feature type="domain" description="GHMP kinase N-terminal" evidence="10">
    <location>
        <begin position="84"/>
        <end position="157"/>
    </location>
</feature>
<dbReference type="InterPro" id="IPR006204">
    <property type="entry name" value="GHMP_kinase_N_dom"/>
</dbReference>
<dbReference type="GO" id="GO:0005829">
    <property type="term" value="C:cytosol"/>
    <property type="evidence" value="ECO:0007669"/>
    <property type="project" value="TreeGrafter"/>
</dbReference>
<dbReference type="AlphaFoldDB" id="E8N5A6"/>
<keyword evidence="4" id="KW-0547">Nucleotide-binding</keyword>
<dbReference type="UniPathway" id="UPA00057">
    <property type="reaction ID" value="UER00098"/>
</dbReference>
<dbReference type="eggNOG" id="COG1577">
    <property type="taxonomic scope" value="Bacteria"/>
</dbReference>
<evidence type="ECO:0000256" key="1">
    <source>
        <dbReference type="ARBA" id="ARBA00022490"/>
    </source>
</evidence>
<evidence type="ECO:0000256" key="5">
    <source>
        <dbReference type="ARBA" id="ARBA00022777"/>
    </source>
</evidence>
<dbReference type="PANTHER" id="PTHR43290:SF2">
    <property type="entry name" value="MEVALONATE KINASE"/>
    <property type="match status" value="1"/>
</dbReference>
<organism evidence="12 13">
    <name type="scientific">Anaerolinea thermophila (strain DSM 14523 / JCM 11388 / NBRC 100420 / UNI-1)</name>
    <dbReference type="NCBI Taxonomy" id="926569"/>
    <lineage>
        <taxon>Bacteria</taxon>
        <taxon>Bacillati</taxon>
        <taxon>Chloroflexota</taxon>
        <taxon>Anaerolineae</taxon>
        <taxon>Anaerolineales</taxon>
        <taxon>Anaerolineaceae</taxon>
        <taxon>Anaerolinea</taxon>
    </lineage>
</organism>
<dbReference type="InterPro" id="IPR020568">
    <property type="entry name" value="Ribosomal_Su5_D2-typ_SF"/>
</dbReference>
<evidence type="ECO:0000259" key="11">
    <source>
        <dbReference type="Pfam" id="PF08544"/>
    </source>
</evidence>
<evidence type="ECO:0000313" key="12">
    <source>
        <dbReference type="EMBL" id="BAJ63620.1"/>
    </source>
</evidence>
<feature type="domain" description="GHMP kinase C-terminal" evidence="11">
    <location>
        <begin position="225"/>
        <end position="303"/>
    </location>
</feature>
<dbReference type="GO" id="GO:0004496">
    <property type="term" value="F:mevalonate kinase activity"/>
    <property type="evidence" value="ECO:0007669"/>
    <property type="project" value="UniProtKB-EC"/>
</dbReference>
<dbReference type="InterPro" id="IPR014721">
    <property type="entry name" value="Ribsml_uS5_D2-typ_fold_subgr"/>
</dbReference>
<comment type="pathway">
    <text evidence="9">Isoprenoid biosynthesis; isopentenyl diphosphate biosynthesis via mevalonate pathway; isopentenyl diphosphate from (R)-mevalonate: step 1/3.</text>
</comment>
<dbReference type="InParanoid" id="E8N5A6"/>
<dbReference type="Pfam" id="PF08544">
    <property type="entry name" value="GHMP_kinases_C"/>
    <property type="match status" value="1"/>
</dbReference>
<dbReference type="EC" id="2.7.1.36" evidence="12"/>
<dbReference type="KEGG" id="atm:ANT_15940"/>
<dbReference type="SUPFAM" id="SSF54211">
    <property type="entry name" value="Ribosomal protein S5 domain 2-like"/>
    <property type="match status" value="1"/>
</dbReference>
<dbReference type="SUPFAM" id="SSF55060">
    <property type="entry name" value="GHMP Kinase, C-terminal domain"/>
    <property type="match status" value="1"/>
</dbReference>
<keyword evidence="6" id="KW-0067">ATP-binding</keyword>
<dbReference type="Pfam" id="PF00288">
    <property type="entry name" value="GHMP_kinases_N"/>
    <property type="match status" value="1"/>
</dbReference>
<dbReference type="STRING" id="926569.ANT_15940"/>
<keyword evidence="2" id="KW-0444">Lipid biosynthesis</keyword>
<evidence type="ECO:0000313" key="13">
    <source>
        <dbReference type="Proteomes" id="UP000008922"/>
    </source>
</evidence>
<keyword evidence="5 12" id="KW-0418">Kinase</keyword>
<dbReference type="InterPro" id="IPR036554">
    <property type="entry name" value="GHMP_kinase_C_sf"/>
</dbReference>
<reference evidence="12 13" key="1">
    <citation type="submission" date="2010-12" db="EMBL/GenBank/DDBJ databases">
        <title>Whole genome sequence of Anaerolinea thermophila UNI-1.</title>
        <authorList>
            <person name="Narita-Yamada S."/>
            <person name="Kishi E."/>
            <person name="Watanabe Y."/>
            <person name="Takasaki K."/>
            <person name="Ankai A."/>
            <person name="Oguchi A."/>
            <person name="Fukui S."/>
            <person name="Takahashi M."/>
            <person name="Yashiro I."/>
            <person name="Hosoyama A."/>
            <person name="Sekiguchi Y."/>
            <person name="Hanada S."/>
            <person name="Fujita N."/>
        </authorList>
    </citation>
    <scope>NUCLEOTIDE SEQUENCE [LARGE SCALE GENOMIC DNA]</scope>
    <source>
        <strain evidence="13">DSM 14523 / JCM 11388 / NBRC 100420 / UNI-1</strain>
    </source>
</reference>
<dbReference type="Gene3D" id="3.30.230.10">
    <property type="match status" value="1"/>
</dbReference>
<keyword evidence="7" id="KW-0460">Magnesium</keyword>
<evidence type="ECO:0000256" key="8">
    <source>
        <dbReference type="ARBA" id="ARBA00023098"/>
    </source>
</evidence>